<keyword evidence="3" id="KW-1185">Reference proteome</keyword>
<sequence>MHSKSCLVLAAAMFGGSAFAQANPDKLLVCHENEDAFPWLLKAKPGYSQIMVQQLEKQLGVPITLKAMPWKQCLAEVKAGTMDAAINASYSKDRAEFAQYPVKLDGEADATKRMYRTSYALYKLKGASLSWDGQKLNASGVIGAQTGFSIVAQLKELGAKVEDSSPTAEELLSRVANGRYLAAALQTSEAENTLSANAGLAAKLEKVMPTLVEKPYYTVFSKPFFSKYGQTAREVWRIEAKIRESAEFKASVSHLMKSVD</sequence>
<name>A0ABU3PDN8_9BURK</name>
<dbReference type="PANTHER" id="PTHR35936">
    <property type="entry name" value="MEMBRANE-BOUND LYTIC MUREIN TRANSGLYCOSYLASE F"/>
    <property type="match status" value="1"/>
</dbReference>
<protein>
    <submittedName>
        <fullName evidence="2">Transporter substrate-binding domain-containing protein</fullName>
    </submittedName>
</protein>
<reference evidence="2" key="1">
    <citation type="submission" date="2023-09" db="EMBL/GenBank/DDBJ databases">
        <title>Paucibacter sp. APW11 Genome sequencing and assembly.</title>
        <authorList>
            <person name="Kim I."/>
        </authorList>
    </citation>
    <scope>NUCLEOTIDE SEQUENCE</scope>
    <source>
        <strain evidence="2">APW11</strain>
    </source>
</reference>
<dbReference type="RefSeq" id="WP_315651498.1">
    <property type="nucleotide sequence ID" value="NZ_JAVXZY010000006.1"/>
</dbReference>
<dbReference type="SUPFAM" id="SSF53850">
    <property type="entry name" value="Periplasmic binding protein-like II"/>
    <property type="match status" value="1"/>
</dbReference>
<dbReference type="Proteomes" id="UP001246372">
    <property type="component" value="Unassembled WGS sequence"/>
</dbReference>
<comment type="caution">
    <text evidence="2">The sequence shown here is derived from an EMBL/GenBank/DDBJ whole genome shotgun (WGS) entry which is preliminary data.</text>
</comment>
<feature type="chain" id="PRO_5045685956" evidence="1">
    <location>
        <begin position="21"/>
        <end position="260"/>
    </location>
</feature>
<feature type="signal peptide" evidence="1">
    <location>
        <begin position="1"/>
        <end position="20"/>
    </location>
</feature>
<evidence type="ECO:0000313" key="2">
    <source>
        <dbReference type="EMBL" id="MDT9000686.1"/>
    </source>
</evidence>
<dbReference type="PANTHER" id="PTHR35936:SF19">
    <property type="entry name" value="AMINO-ACID-BINDING PROTEIN YXEM-RELATED"/>
    <property type="match status" value="1"/>
</dbReference>
<evidence type="ECO:0000313" key="3">
    <source>
        <dbReference type="Proteomes" id="UP001246372"/>
    </source>
</evidence>
<keyword evidence="1" id="KW-0732">Signal</keyword>
<dbReference type="Gene3D" id="3.40.190.10">
    <property type="entry name" value="Periplasmic binding protein-like II"/>
    <property type="match status" value="2"/>
</dbReference>
<accession>A0ABU3PDN8</accession>
<dbReference type="EMBL" id="JAVXZY010000006">
    <property type="protein sequence ID" value="MDT9000686.1"/>
    <property type="molecule type" value="Genomic_DNA"/>
</dbReference>
<evidence type="ECO:0000256" key="1">
    <source>
        <dbReference type="SAM" id="SignalP"/>
    </source>
</evidence>
<proteinExistence type="predicted"/>
<organism evidence="2 3">
    <name type="scientific">Roseateles aquae</name>
    <dbReference type="NCBI Taxonomy" id="3077235"/>
    <lineage>
        <taxon>Bacteria</taxon>
        <taxon>Pseudomonadati</taxon>
        <taxon>Pseudomonadota</taxon>
        <taxon>Betaproteobacteria</taxon>
        <taxon>Burkholderiales</taxon>
        <taxon>Sphaerotilaceae</taxon>
        <taxon>Roseateles</taxon>
    </lineage>
</organism>
<gene>
    <name evidence="2" type="ORF">RQP53_15530</name>
</gene>